<dbReference type="KEGG" id="tng:GSTEN00001277G001"/>
<dbReference type="InterPro" id="IPR036872">
    <property type="entry name" value="CH_dom_sf"/>
</dbReference>
<sequence>PLVLRIEEQLGLGRVCAVMAAIKALEQWCRAHCAGYRDVTITNMTTSFRSGLAFAPSFTTTDPT</sequence>
<organism evidence="1">
    <name type="scientific">Tetraodon nigroviridis</name>
    <name type="common">Spotted green pufferfish</name>
    <name type="synonym">Chelonodon nigroviridis</name>
    <dbReference type="NCBI Taxonomy" id="99883"/>
    <lineage>
        <taxon>Eukaryota</taxon>
        <taxon>Metazoa</taxon>
        <taxon>Chordata</taxon>
        <taxon>Craniata</taxon>
        <taxon>Vertebrata</taxon>
        <taxon>Euteleostomi</taxon>
        <taxon>Actinopterygii</taxon>
        <taxon>Neopterygii</taxon>
        <taxon>Teleostei</taxon>
        <taxon>Neoteleostei</taxon>
        <taxon>Acanthomorphata</taxon>
        <taxon>Eupercaria</taxon>
        <taxon>Tetraodontiformes</taxon>
        <taxon>Tetradontoidea</taxon>
        <taxon>Tetraodontidae</taxon>
        <taxon>Tetraodon</taxon>
    </lineage>
</organism>
<dbReference type="EMBL" id="CAAE01003915">
    <property type="protein sequence ID" value="CAF88138.1"/>
    <property type="molecule type" value="Genomic_DNA"/>
</dbReference>
<evidence type="ECO:0000313" key="1">
    <source>
        <dbReference type="EMBL" id="CAF88138.1"/>
    </source>
</evidence>
<gene>
    <name evidence="1" type="ORF">GSTENG00001277001</name>
</gene>
<dbReference type="OrthoDB" id="21607at2759"/>
<dbReference type="Gene3D" id="1.10.418.10">
    <property type="entry name" value="Calponin-like domain"/>
    <property type="match status" value="1"/>
</dbReference>
<dbReference type="PANTHER" id="PTHR23167:SF87">
    <property type="entry name" value="MICAL-LIKE PROTEIN 2"/>
    <property type="match status" value="1"/>
</dbReference>
<dbReference type="AlphaFoldDB" id="Q4TG44"/>
<accession>Q4TG44</accession>
<reference evidence="1" key="1">
    <citation type="journal article" date="2004" name="Nature">
        <title>Genome duplication in the teleost fish Tetraodon nigroviridis reveals the early vertebrate proto-karyotype.</title>
        <authorList>
            <person name="Jaillon O."/>
            <person name="Aury J.-M."/>
            <person name="Brunet F."/>
            <person name="Petit J.-L."/>
            <person name="Stange-Thomann N."/>
            <person name="Mauceli E."/>
            <person name="Bouneau L."/>
            <person name="Fischer C."/>
            <person name="Ozouf-Costaz C."/>
            <person name="Bernot A."/>
            <person name="Nicaud S."/>
            <person name="Jaffe D."/>
            <person name="Fisher S."/>
            <person name="Lutfalla G."/>
            <person name="Dossat C."/>
            <person name="Segurens B."/>
            <person name="Dasilva C."/>
            <person name="Salanoubat M."/>
            <person name="Levy M."/>
            <person name="Boudet N."/>
            <person name="Castellano S."/>
            <person name="Anthouard V."/>
            <person name="Jubin C."/>
            <person name="Castelli V."/>
            <person name="Katinka M."/>
            <person name="Vacherie B."/>
            <person name="Biemont C."/>
            <person name="Skalli Z."/>
            <person name="Cattolico L."/>
            <person name="Poulain J."/>
            <person name="De Berardinis V."/>
            <person name="Cruaud C."/>
            <person name="Duprat S."/>
            <person name="Brottier P."/>
            <person name="Coutanceau J.-P."/>
            <person name="Gouzy J."/>
            <person name="Parra G."/>
            <person name="Lardier G."/>
            <person name="Chapple C."/>
            <person name="McKernan K.J."/>
            <person name="McEwan P."/>
            <person name="Bosak S."/>
            <person name="Kellis M."/>
            <person name="Volff J.-N."/>
            <person name="Guigo R."/>
            <person name="Zody M.C."/>
            <person name="Mesirov J."/>
            <person name="Lindblad-Toh K."/>
            <person name="Birren B."/>
            <person name="Nusbaum C."/>
            <person name="Kahn D."/>
            <person name="Robinson-Rechavi M."/>
            <person name="Laudet V."/>
            <person name="Schachter V."/>
            <person name="Quetier F."/>
            <person name="Saurin W."/>
            <person name="Scarpelli C."/>
            <person name="Wincker P."/>
            <person name="Lander E.S."/>
            <person name="Weissenbach J."/>
            <person name="Roest Crollius H."/>
        </authorList>
    </citation>
    <scope>NUCLEOTIDE SEQUENCE [LARGE SCALE GENOMIC DNA]</scope>
</reference>
<dbReference type="SUPFAM" id="SSF47576">
    <property type="entry name" value="Calponin-homology domain, CH-domain"/>
    <property type="match status" value="1"/>
</dbReference>
<comment type="caution">
    <text evidence="1">The sequence shown here is derived from an EMBL/GenBank/DDBJ whole genome shotgun (WGS) entry which is preliminary data.</text>
</comment>
<dbReference type="InterPro" id="IPR050540">
    <property type="entry name" value="F-actin_Monoox_Mical"/>
</dbReference>
<proteinExistence type="predicted"/>
<name>Q4TG44_TETNG</name>
<protein>
    <submittedName>
        <fullName evidence="1">(spotted green pufferfish) hypothetical protein</fullName>
    </submittedName>
</protein>
<dbReference type="PANTHER" id="PTHR23167">
    <property type="entry name" value="CALPONIN HOMOLOGY DOMAIN-CONTAINING PROTEIN DDB_G0272472-RELATED"/>
    <property type="match status" value="1"/>
</dbReference>
<reference evidence="1" key="2">
    <citation type="submission" date="2004-02" db="EMBL/GenBank/DDBJ databases">
        <authorList>
            <consortium name="Genoscope"/>
            <consortium name="Whitehead Institute Centre for Genome Research"/>
        </authorList>
    </citation>
    <scope>NUCLEOTIDE SEQUENCE</scope>
</reference>
<feature type="non-terminal residue" evidence="1">
    <location>
        <position position="1"/>
    </location>
</feature>